<evidence type="ECO:0000313" key="3">
    <source>
        <dbReference type="EMBL" id="KAK9000129.1"/>
    </source>
</evidence>
<proteinExistence type="predicted"/>
<keyword evidence="4" id="KW-1185">Reference proteome</keyword>
<evidence type="ECO:0008006" key="5">
    <source>
        <dbReference type="Google" id="ProtNLM"/>
    </source>
</evidence>
<dbReference type="Pfam" id="PF22936">
    <property type="entry name" value="Pol_BBD"/>
    <property type="match status" value="1"/>
</dbReference>
<dbReference type="InterPro" id="IPR025724">
    <property type="entry name" value="GAG-pre-integrase_dom"/>
</dbReference>
<dbReference type="InterPro" id="IPR036001">
    <property type="entry name" value="PS_II_antenna-like_sf"/>
</dbReference>
<reference evidence="3 4" key="1">
    <citation type="journal article" date="2024" name="G3 (Bethesda)">
        <title>Genome assembly of Hibiscus sabdariffa L. provides insights into metabolisms of medicinal natural products.</title>
        <authorList>
            <person name="Kim T."/>
        </authorList>
    </citation>
    <scope>NUCLEOTIDE SEQUENCE [LARGE SCALE GENOMIC DNA]</scope>
    <source>
        <strain evidence="3">TK-2024</strain>
        <tissue evidence="3">Old leaves</tissue>
    </source>
</reference>
<dbReference type="Pfam" id="PF13976">
    <property type="entry name" value="gag_pre-integrs"/>
    <property type="match status" value="1"/>
</dbReference>
<dbReference type="EMBL" id="JBBPBN010000038">
    <property type="protein sequence ID" value="KAK9000129.1"/>
    <property type="molecule type" value="Genomic_DNA"/>
</dbReference>
<dbReference type="InterPro" id="IPR054722">
    <property type="entry name" value="PolX-like_BBD"/>
</dbReference>
<name>A0ABR2QI07_9ROSI</name>
<feature type="domain" description="GAG-pre-integrase" evidence="1">
    <location>
        <begin position="78"/>
        <end position="128"/>
    </location>
</feature>
<evidence type="ECO:0000313" key="4">
    <source>
        <dbReference type="Proteomes" id="UP001396334"/>
    </source>
</evidence>
<evidence type="ECO:0000259" key="1">
    <source>
        <dbReference type="Pfam" id="PF13976"/>
    </source>
</evidence>
<protein>
    <recommendedName>
        <fullName evidence="5">GAG-pre-integrase domain-containing protein</fullName>
    </recommendedName>
</protein>
<dbReference type="Gene3D" id="1.10.10.670">
    <property type="entry name" value="photosystem ii from thermosynechococcus elongatus"/>
    <property type="match status" value="1"/>
</dbReference>
<organism evidence="3 4">
    <name type="scientific">Hibiscus sabdariffa</name>
    <name type="common">roselle</name>
    <dbReference type="NCBI Taxonomy" id="183260"/>
    <lineage>
        <taxon>Eukaryota</taxon>
        <taxon>Viridiplantae</taxon>
        <taxon>Streptophyta</taxon>
        <taxon>Embryophyta</taxon>
        <taxon>Tracheophyta</taxon>
        <taxon>Spermatophyta</taxon>
        <taxon>Magnoliopsida</taxon>
        <taxon>eudicotyledons</taxon>
        <taxon>Gunneridae</taxon>
        <taxon>Pentapetalae</taxon>
        <taxon>rosids</taxon>
        <taxon>malvids</taxon>
        <taxon>Malvales</taxon>
        <taxon>Malvaceae</taxon>
        <taxon>Malvoideae</taxon>
        <taxon>Hibiscus</taxon>
    </lineage>
</organism>
<dbReference type="InterPro" id="IPR044900">
    <property type="entry name" value="PSII_PsbC_sf"/>
</dbReference>
<gene>
    <name evidence="3" type="ORF">V6N11_082261</name>
</gene>
<accession>A0ABR2QI07</accession>
<feature type="domain" description="Retrovirus-related Pol polyprotein from transposon TNT 1-94-like beta-barrel" evidence="2">
    <location>
        <begin position="1"/>
        <end position="51"/>
    </location>
</feature>
<dbReference type="Proteomes" id="UP001396334">
    <property type="component" value="Unassembled WGS sequence"/>
</dbReference>
<sequence>MGNHETSKIMSIGNVILKTNTHCEIVLKDIRHVPDMCLNLISTSKLDDIGYMNLFGGGKWKLTRNNMIIARGNKQGSLYVTQGKLCKREANVACGNSCLELWHKRLGHISEKGLQILARKELIPEFNNTAYPSEFYGPTGPKASQAQAFNLVANVGSAQGPTGLGKYLMCSPTGEVIFGRKTMYFWDLRAPWLEPLRGPNGLDLSRLKKTYNLGKNGVLRNI</sequence>
<comment type="caution">
    <text evidence="3">The sequence shown here is derived from an EMBL/GenBank/DDBJ whole genome shotgun (WGS) entry which is preliminary data.</text>
</comment>
<evidence type="ECO:0000259" key="2">
    <source>
        <dbReference type="Pfam" id="PF22936"/>
    </source>
</evidence>
<dbReference type="SUPFAM" id="SSF161077">
    <property type="entry name" value="Photosystem II antenna protein-like"/>
    <property type="match status" value="1"/>
</dbReference>